<keyword evidence="2" id="KW-0274">FAD</keyword>
<dbReference type="InterPro" id="IPR016169">
    <property type="entry name" value="FAD-bd_PCMH_sub2"/>
</dbReference>
<feature type="domain" description="FAD-binding PCMH-type" evidence="3">
    <location>
        <begin position="1"/>
        <end position="169"/>
    </location>
</feature>
<dbReference type="AlphaFoldDB" id="A0A5Q2QFS7"/>
<dbReference type="OrthoDB" id="9811557at2"/>
<evidence type="ECO:0000256" key="1">
    <source>
        <dbReference type="ARBA" id="ARBA00022630"/>
    </source>
</evidence>
<dbReference type="InterPro" id="IPR006094">
    <property type="entry name" value="Oxid_FAD_bind_N"/>
</dbReference>
<dbReference type="PANTHER" id="PTHR11748:SF103">
    <property type="entry name" value="GLYCOLATE OXIDASE SUBUNIT GLCE"/>
    <property type="match status" value="1"/>
</dbReference>
<dbReference type="GO" id="GO:0019154">
    <property type="term" value="F:glycolate dehydrogenase activity"/>
    <property type="evidence" value="ECO:0007669"/>
    <property type="project" value="UniProtKB-EC"/>
</dbReference>
<dbReference type="RefSeq" id="WP_153714194.1">
    <property type="nucleotide sequence ID" value="NZ_CP045871.1"/>
</dbReference>
<evidence type="ECO:0000313" key="5">
    <source>
        <dbReference type="Proteomes" id="UP000388235"/>
    </source>
</evidence>
<evidence type="ECO:0000313" key="4">
    <source>
        <dbReference type="EMBL" id="QGG80690.1"/>
    </source>
</evidence>
<evidence type="ECO:0000259" key="3">
    <source>
        <dbReference type="PROSITE" id="PS51387"/>
    </source>
</evidence>
<dbReference type="InterPro" id="IPR016166">
    <property type="entry name" value="FAD-bd_PCMH"/>
</dbReference>
<dbReference type="SUPFAM" id="SSF55103">
    <property type="entry name" value="FAD-linked oxidases, C-terminal domain"/>
    <property type="match status" value="1"/>
</dbReference>
<name>A0A5Q2QFS7_9GAMM</name>
<dbReference type="KEGG" id="llp:GH975_08965"/>
<dbReference type="InterPro" id="IPR036318">
    <property type="entry name" value="FAD-bd_PCMH-like_sf"/>
</dbReference>
<keyword evidence="1" id="KW-0285">Flavoprotein</keyword>
<dbReference type="EC" id="1.1.99.14" evidence="4"/>
<dbReference type="PROSITE" id="PS51387">
    <property type="entry name" value="FAD_PCMH"/>
    <property type="match status" value="1"/>
</dbReference>
<keyword evidence="4" id="KW-0560">Oxidoreductase</keyword>
<accession>A0A5Q2QFS7</accession>
<gene>
    <name evidence="4" type="primary">glcE</name>
    <name evidence="4" type="ORF">GH975_08965</name>
</gene>
<dbReference type="Gene3D" id="3.30.465.10">
    <property type="match status" value="1"/>
</dbReference>
<keyword evidence="5" id="KW-1185">Reference proteome</keyword>
<dbReference type="NCBIfam" id="NF008439">
    <property type="entry name" value="PRK11282.1"/>
    <property type="match status" value="1"/>
</dbReference>
<dbReference type="Pfam" id="PF01565">
    <property type="entry name" value="FAD_binding_4"/>
    <property type="match status" value="1"/>
</dbReference>
<dbReference type="EMBL" id="CP045871">
    <property type="protein sequence ID" value="QGG80690.1"/>
    <property type="molecule type" value="Genomic_DNA"/>
</dbReference>
<evidence type="ECO:0000256" key="2">
    <source>
        <dbReference type="ARBA" id="ARBA00022827"/>
    </source>
</evidence>
<dbReference type="Proteomes" id="UP000388235">
    <property type="component" value="Chromosome"/>
</dbReference>
<sequence>MDMTQALVDQVKTAFDNDTTLAIHGGRSKDFLGAEFVGQSLDLSGHQGIVNYQPVELVMTVRAGTLLSDVNAALAEQGQSLPFEPPGFGPTATIGGTIATGVSGPARPYTGSARDYMLGVRMINGQGEHLRFGGEVMKNVAGYDISRVMTASHGTLGAITEVSLKVLPVAKAETTLMFQMSAADAVARFNALAGKPLPITATAWAAGVAYIRLSGAASAVDAAATELGGTVVDAPWHAMSELTHESVSEAPTLWRVSVPQVAPVQAMAGSEPSLLEWGGAQRWITSDVDPLQLRAEVKAMGGHATLYRGQGAPVFQPLDAGMAALHSRIKTSFDPKGLFNRGRFHPEF</sequence>
<dbReference type="GO" id="GO:0071949">
    <property type="term" value="F:FAD binding"/>
    <property type="evidence" value="ECO:0007669"/>
    <property type="project" value="InterPro"/>
</dbReference>
<organism evidence="4 5">
    <name type="scientific">Litorivicinus lipolyticus</name>
    <dbReference type="NCBI Taxonomy" id="418701"/>
    <lineage>
        <taxon>Bacteria</taxon>
        <taxon>Pseudomonadati</taxon>
        <taxon>Pseudomonadota</taxon>
        <taxon>Gammaproteobacteria</taxon>
        <taxon>Oceanospirillales</taxon>
        <taxon>Litorivicinaceae</taxon>
        <taxon>Litorivicinus</taxon>
    </lineage>
</organism>
<dbReference type="InterPro" id="IPR016164">
    <property type="entry name" value="FAD-linked_Oxase-like_C"/>
</dbReference>
<dbReference type="SUPFAM" id="SSF56176">
    <property type="entry name" value="FAD-binding/transporter-associated domain-like"/>
    <property type="match status" value="1"/>
</dbReference>
<proteinExistence type="predicted"/>
<reference evidence="4 5" key="1">
    <citation type="submission" date="2019-11" db="EMBL/GenBank/DDBJ databases">
        <authorList>
            <person name="Khan S.A."/>
            <person name="Jeon C.O."/>
            <person name="Chun B.H."/>
        </authorList>
    </citation>
    <scope>NUCLEOTIDE SEQUENCE [LARGE SCALE GENOMIC DNA]</scope>
    <source>
        <strain evidence="4 5">IMCC 1097</strain>
    </source>
</reference>
<dbReference type="PANTHER" id="PTHR11748">
    <property type="entry name" value="D-LACTATE DEHYDROGENASE"/>
    <property type="match status" value="1"/>
</dbReference>
<protein>
    <submittedName>
        <fullName evidence="4">Glycolate oxidase subunit GlcE</fullName>
        <ecNumber evidence="4">1.1.99.14</ecNumber>
    </submittedName>
</protein>